<comment type="caution">
    <text evidence="2">The sequence shown here is derived from an EMBL/GenBank/DDBJ whole genome shotgun (WGS) entry which is preliminary data.</text>
</comment>
<name>A0A7W8HFH9_9BURK</name>
<dbReference type="InterPro" id="IPR006311">
    <property type="entry name" value="TAT_signal"/>
</dbReference>
<dbReference type="RefSeq" id="WP_183965111.1">
    <property type="nucleotide sequence ID" value="NZ_BAABEW010000017.1"/>
</dbReference>
<dbReference type="Pfam" id="PF13501">
    <property type="entry name" value="SoxY"/>
    <property type="match status" value="1"/>
</dbReference>
<gene>
    <name evidence="2" type="ORF">HNQ70_001123</name>
</gene>
<evidence type="ECO:0000313" key="3">
    <source>
        <dbReference type="Proteomes" id="UP000532440"/>
    </source>
</evidence>
<proteinExistence type="predicted"/>
<accession>A0A7W8HFH9</accession>
<evidence type="ECO:0000259" key="1">
    <source>
        <dbReference type="Pfam" id="PF13501"/>
    </source>
</evidence>
<sequence>MKLSRRQTLQTAGGLGLYGALVAIGLAPASVLAQGKAFDAAVFQAKTMADAIKALGAGAPAESKDVVINSPDIAENGAVVPVGIRSSIPKTDFMALLVDKNPNALAGAYTLLEGAEPDVNMRIKMGQSSDVIAIVRADGKYYMAKKEIKVTLGGCGG</sequence>
<dbReference type="InterPro" id="IPR016568">
    <property type="entry name" value="Sulphur_oxidation_SoxY"/>
</dbReference>
<dbReference type="NCBIfam" id="TIGR04488">
    <property type="entry name" value="SoxY_true_GGCGG"/>
    <property type="match status" value="1"/>
</dbReference>
<protein>
    <submittedName>
        <fullName evidence="2">Sulfur-oxidizing protein SoxY</fullName>
    </submittedName>
</protein>
<dbReference type="Proteomes" id="UP000532440">
    <property type="component" value="Unassembled WGS sequence"/>
</dbReference>
<dbReference type="PROSITE" id="PS51318">
    <property type="entry name" value="TAT"/>
    <property type="match status" value="1"/>
</dbReference>
<feature type="domain" description="Ig-like SoxY" evidence="1">
    <location>
        <begin position="54"/>
        <end position="155"/>
    </location>
</feature>
<dbReference type="PIRSF" id="PIRSF010312">
    <property type="entry name" value="Sulphur_oxidation_SoxY"/>
    <property type="match status" value="1"/>
</dbReference>
<dbReference type="InterPro" id="IPR038162">
    <property type="entry name" value="SoxY_sf"/>
</dbReference>
<dbReference type="Gene3D" id="2.60.40.2470">
    <property type="entry name" value="SoxY domain"/>
    <property type="match status" value="1"/>
</dbReference>
<dbReference type="EMBL" id="JACHGB010000002">
    <property type="protein sequence ID" value="MBB5271119.1"/>
    <property type="molecule type" value="Genomic_DNA"/>
</dbReference>
<reference evidence="2 3" key="1">
    <citation type="submission" date="2020-08" db="EMBL/GenBank/DDBJ databases">
        <title>Genomic Encyclopedia of Type Strains, Phase IV (KMG-IV): sequencing the most valuable type-strain genomes for metagenomic binning, comparative biology and taxonomic classification.</title>
        <authorList>
            <person name="Goeker M."/>
        </authorList>
    </citation>
    <scope>NUCLEOTIDE SEQUENCE [LARGE SCALE GENOMIC DNA]</scope>
    <source>
        <strain evidence="2 3">DSM 29781</strain>
    </source>
</reference>
<dbReference type="InterPro" id="IPR032711">
    <property type="entry name" value="SoxY"/>
</dbReference>
<dbReference type="AlphaFoldDB" id="A0A7W8HFH9"/>
<keyword evidence="3" id="KW-1185">Reference proteome</keyword>
<organism evidence="2 3">
    <name type="scientific">Quisquiliibacterium transsilvanicum</name>
    <dbReference type="NCBI Taxonomy" id="1549638"/>
    <lineage>
        <taxon>Bacteria</taxon>
        <taxon>Pseudomonadati</taxon>
        <taxon>Pseudomonadota</taxon>
        <taxon>Betaproteobacteria</taxon>
        <taxon>Burkholderiales</taxon>
        <taxon>Burkholderiaceae</taxon>
        <taxon>Quisquiliibacterium</taxon>
    </lineage>
</organism>
<evidence type="ECO:0000313" key="2">
    <source>
        <dbReference type="EMBL" id="MBB5271119.1"/>
    </source>
</evidence>